<dbReference type="SUPFAM" id="SSF141868">
    <property type="entry name" value="EAL domain-like"/>
    <property type="match status" value="1"/>
</dbReference>
<dbReference type="CDD" id="cd00130">
    <property type="entry name" value="PAS"/>
    <property type="match status" value="2"/>
</dbReference>
<reference evidence="5" key="1">
    <citation type="submission" date="2018-06" db="EMBL/GenBank/DDBJ databases">
        <authorList>
            <person name="Zhirakovskaya E."/>
        </authorList>
    </citation>
    <scope>NUCLEOTIDE SEQUENCE</scope>
</reference>
<feature type="domain" description="PAC" evidence="2">
    <location>
        <begin position="605"/>
        <end position="657"/>
    </location>
</feature>
<protein>
    <submittedName>
        <fullName evidence="5">Diguanylate cyclase/phosphodiesterase (GGDEF &amp; EAL domains) with PAS/PAC sensor(S)</fullName>
    </submittedName>
</protein>
<feature type="domain" description="PAS" evidence="1">
    <location>
        <begin position="423"/>
        <end position="477"/>
    </location>
</feature>
<dbReference type="SUPFAM" id="SSF55073">
    <property type="entry name" value="Nucleotide cyclase"/>
    <property type="match status" value="1"/>
</dbReference>
<dbReference type="SMART" id="SM00267">
    <property type="entry name" value="GGDEF"/>
    <property type="match status" value="1"/>
</dbReference>
<dbReference type="Gene3D" id="3.30.70.270">
    <property type="match status" value="1"/>
</dbReference>
<dbReference type="InterPro" id="IPR001633">
    <property type="entry name" value="EAL_dom"/>
</dbReference>
<evidence type="ECO:0000259" key="2">
    <source>
        <dbReference type="PROSITE" id="PS50113"/>
    </source>
</evidence>
<dbReference type="CDD" id="cd01948">
    <property type="entry name" value="EAL"/>
    <property type="match status" value="1"/>
</dbReference>
<dbReference type="InterPro" id="IPR001610">
    <property type="entry name" value="PAC"/>
</dbReference>
<evidence type="ECO:0000259" key="1">
    <source>
        <dbReference type="PROSITE" id="PS50112"/>
    </source>
</evidence>
<dbReference type="Pfam" id="PF13426">
    <property type="entry name" value="PAS_9"/>
    <property type="match status" value="1"/>
</dbReference>
<dbReference type="Pfam" id="PF10442">
    <property type="entry name" value="FIST_C"/>
    <property type="match status" value="1"/>
</dbReference>
<dbReference type="CDD" id="cd01949">
    <property type="entry name" value="GGDEF"/>
    <property type="match status" value="1"/>
</dbReference>
<dbReference type="NCBIfam" id="TIGR00254">
    <property type="entry name" value="GGDEF"/>
    <property type="match status" value="1"/>
</dbReference>
<gene>
    <name evidence="5" type="ORF">MNBD_GAMMA18-396</name>
</gene>
<dbReference type="FunFam" id="3.30.70.270:FF:000001">
    <property type="entry name" value="Diguanylate cyclase domain protein"/>
    <property type="match status" value="1"/>
</dbReference>
<feature type="domain" description="GGDEF" evidence="4">
    <location>
        <begin position="689"/>
        <end position="822"/>
    </location>
</feature>
<dbReference type="Gene3D" id="3.20.20.450">
    <property type="entry name" value="EAL domain"/>
    <property type="match status" value="1"/>
</dbReference>
<feature type="domain" description="PAC" evidence="2">
    <location>
        <begin position="483"/>
        <end position="535"/>
    </location>
</feature>
<dbReference type="NCBIfam" id="TIGR00229">
    <property type="entry name" value="sensory_box"/>
    <property type="match status" value="2"/>
</dbReference>
<name>A0A3B0ZHG7_9ZZZZ</name>
<dbReference type="InterPro" id="IPR043128">
    <property type="entry name" value="Rev_trsase/Diguanyl_cyclase"/>
</dbReference>
<dbReference type="SMART" id="SM01204">
    <property type="entry name" value="FIST_C"/>
    <property type="match status" value="1"/>
</dbReference>
<dbReference type="PROSITE" id="PS50887">
    <property type="entry name" value="GGDEF"/>
    <property type="match status" value="1"/>
</dbReference>
<dbReference type="Pfam" id="PF00563">
    <property type="entry name" value="EAL"/>
    <property type="match status" value="1"/>
</dbReference>
<dbReference type="PROSITE" id="PS50113">
    <property type="entry name" value="PAC"/>
    <property type="match status" value="2"/>
</dbReference>
<dbReference type="InterPro" id="IPR000700">
    <property type="entry name" value="PAS-assoc_C"/>
</dbReference>
<dbReference type="PANTHER" id="PTHR44757:SF2">
    <property type="entry name" value="BIOFILM ARCHITECTURE MAINTENANCE PROTEIN MBAA"/>
    <property type="match status" value="1"/>
</dbReference>
<dbReference type="Pfam" id="PF00990">
    <property type="entry name" value="GGDEF"/>
    <property type="match status" value="1"/>
</dbReference>
<dbReference type="InterPro" id="IPR000014">
    <property type="entry name" value="PAS"/>
</dbReference>
<feature type="domain" description="EAL" evidence="3">
    <location>
        <begin position="831"/>
        <end position="1085"/>
    </location>
</feature>
<dbReference type="SMART" id="SM00091">
    <property type="entry name" value="PAS"/>
    <property type="match status" value="2"/>
</dbReference>
<dbReference type="Pfam" id="PF08495">
    <property type="entry name" value="FIST"/>
    <property type="match status" value="1"/>
</dbReference>
<dbReference type="InterPro" id="IPR019494">
    <property type="entry name" value="FIST_C"/>
</dbReference>
<dbReference type="Pfam" id="PF08447">
    <property type="entry name" value="PAS_3"/>
    <property type="match status" value="1"/>
</dbReference>
<dbReference type="AlphaFoldDB" id="A0A3B0ZHG7"/>
<evidence type="ECO:0000259" key="4">
    <source>
        <dbReference type="PROSITE" id="PS50887"/>
    </source>
</evidence>
<dbReference type="InterPro" id="IPR000160">
    <property type="entry name" value="GGDEF_dom"/>
</dbReference>
<dbReference type="PROSITE" id="PS50883">
    <property type="entry name" value="EAL"/>
    <property type="match status" value="1"/>
</dbReference>
<dbReference type="Gene3D" id="3.30.450.20">
    <property type="entry name" value="PAS domain"/>
    <property type="match status" value="2"/>
</dbReference>
<dbReference type="EMBL" id="UOFP01000225">
    <property type="protein sequence ID" value="VAW88520.1"/>
    <property type="molecule type" value="Genomic_DNA"/>
</dbReference>
<dbReference type="SMART" id="SM00086">
    <property type="entry name" value="PAC"/>
    <property type="match status" value="2"/>
</dbReference>
<dbReference type="InterPro" id="IPR013655">
    <property type="entry name" value="PAS_fold_3"/>
</dbReference>
<evidence type="ECO:0000259" key="3">
    <source>
        <dbReference type="PROSITE" id="PS50883"/>
    </source>
</evidence>
<dbReference type="PROSITE" id="PS50112">
    <property type="entry name" value="PAS"/>
    <property type="match status" value="2"/>
</dbReference>
<organism evidence="5">
    <name type="scientific">hydrothermal vent metagenome</name>
    <dbReference type="NCBI Taxonomy" id="652676"/>
    <lineage>
        <taxon>unclassified sequences</taxon>
        <taxon>metagenomes</taxon>
        <taxon>ecological metagenomes</taxon>
    </lineage>
</organism>
<dbReference type="PANTHER" id="PTHR44757">
    <property type="entry name" value="DIGUANYLATE CYCLASE DGCP"/>
    <property type="match status" value="1"/>
</dbReference>
<dbReference type="SUPFAM" id="SSF55785">
    <property type="entry name" value="PYP-like sensor domain (PAS domain)"/>
    <property type="match status" value="2"/>
</dbReference>
<feature type="domain" description="PAS" evidence="1">
    <location>
        <begin position="532"/>
        <end position="578"/>
    </location>
</feature>
<dbReference type="SMART" id="SM00897">
    <property type="entry name" value="FIST"/>
    <property type="match status" value="1"/>
</dbReference>
<dbReference type="InterPro" id="IPR035919">
    <property type="entry name" value="EAL_sf"/>
</dbReference>
<dbReference type="InterPro" id="IPR052155">
    <property type="entry name" value="Biofilm_reg_signaling"/>
</dbReference>
<accession>A0A3B0ZHG7</accession>
<dbReference type="InterPro" id="IPR029787">
    <property type="entry name" value="Nucleotide_cyclase"/>
</dbReference>
<dbReference type="InterPro" id="IPR035965">
    <property type="entry name" value="PAS-like_dom_sf"/>
</dbReference>
<dbReference type="InterPro" id="IPR013702">
    <property type="entry name" value="FIST_domain_N"/>
</dbReference>
<proteinExistence type="predicted"/>
<sequence>MRTSLFTIKTISSISEIIPFDQYHEKQNLLIQIFSGLGGEMLQHVAEEITLQLPQAICIGATTDGEINNTCVSTQHCVISISHFDNTQLRSHLCTNPASYETGYELAKKLTTDKTKLLIILSDGTTTNGDELLQGIYAYAPDLMIAGGMAGDNASFKQSYITHNGELIKKGAVAVALDSEQLQVHNHHSFDWQPIGKKLLVTHAEKNRVYTINNKPAAAIYAHYLGSEIAQQMPTTGIEFPLIMEKNGILVARAVLAMHDDGSLSFAGNIPQECEVQFGFGNTASIINKSISGASQIANKNVETFFIYSCMARRRYMPDNIDIEIAPYANRAPTAGFFTYGEFFHTPNANELMNQTLTAVALSESTQSISTTTEPLQDEVKQHVETIQTFNALSNLIKTSTDELNETFELFDNGQFILFKRRNEAGWPVEYVSNNVADILGYSAKDFQLGNIDFASLIHPDDLNKVLSETSRAINNNSCDHYIYEPYRFRKHDGEYLWLYDATRIIRNENHQITHLVNYLTDITTRKKAEQELHLYASIFHSSSEAIVVTDKQSKIISVNPAFTTITGYNESEAMGRTPNFLSSGKHGINFYDTMWKELNETGKWQGEIWNRTKTGEIYAEWLSISTILDKEGEVENYIALFSDITETKLISEQVEFLAHHDALTALPNRVLFQDRMHQSIVSAGRKKSKVALLYLDIDHFKSVNDSLGHRIGDLLLKQVVTRLQETLRQGDTISRQGGDEFLILIDDMSDVSPVMCVIEKIAKSMKVPFNIDEHQIHTSTSIGIAIYPDDGNDFDTLLQHADTAMYHAKNSGRNTYHFFTSEMHAKAKQKHFMQNYLHNAIPNRELFLRFQPQYCLHSKQIVGVEALLRWNSEVLGSVPPEQFIPVSEENGQIIEIGNWVIKEACLQLKQLHDLGHHEITMAVNISALQFKQANFITNLLSIIEEIGVPAANLELELTESILISNIQRNLDTLTALKEAGFKLAIDDFGTGYSSLSYLKRFPADVLKIDRAFISDIIENESDKSIVNAIIGLCKNFNLKVIAEGVETTAQFEHLQRQGCDMIQGYFFSKPLSGQKLIEKLGQSHHHLQTTQS</sequence>
<evidence type="ECO:0000313" key="5">
    <source>
        <dbReference type="EMBL" id="VAW88520.1"/>
    </source>
</evidence>
<dbReference type="SMART" id="SM00052">
    <property type="entry name" value="EAL"/>
    <property type="match status" value="1"/>
</dbReference>